<reference evidence="9" key="1">
    <citation type="submission" date="2016-10" db="EMBL/GenBank/DDBJ databases">
        <title>Sequence of Gallionella enrichment culture.</title>
        <authorList>
            <person name="Poehlein A."/>
            <person name="Muehling M."/>
            <person name="Daniel R."/>
        </authorList>
    </citation>
    <scope>NUCLEOTIDE SEQUENCE</scope>
</reference>
<dbReference type="SUPFAM" id="SSF81301">
    <property type="entry name" value="Nucleotidyltransferase"/>
    <property type="match status" value="1"/>
</dbReference>
<keyword evidence="5" id="KW-0460">Magnesium</keyword>
<dbReference type="SUPFAM" id="SSF81593">
    <property type="entry name" value="Nucleotidyltransferase substrate binding subunit/domain"/>
    <property type="match status" value="1"/>
</dbReference>
<feature type="domain" description="Glutamate-ammonia ligase adenylyltransferase repeated" evidence="7">
    <location>
        <begin position="16"/>
        <end position="211"/>
    </location>
</feature>
<dbReference type="PANTHER" id="PTHR30621:SF0">
    <property type="entry name" value="BIFUNCTIONAL GLUTAMINE SYNTHETASE ADENYLYLTRANSFERASE_ADENYLYL-REMOVING ENZYME"/>
    <property type="match status" value="1"/>
</dbReference>
<keyword evidence="3" id="KW-0547">Nucleotide-binding</keyword>
<keyword evidence="2 9" id="KW-0548">Nucleotidyltransferase</keyword>
<comment type="caution">
    <text evidence="9">The sequence shown here is derived from an EMBL/GenBank/DDBJ whole genome shotgun (WGS) entry which is preliminary data.</text>
</comment>
<evidence type="ECO:0000256" key="3">
    <source>
        <dbReference type="ARBA" id="ARBA00022741"/>
    </source>
</evidence>
<evidence type="ECO:0000313" key="9">
    <source>
        <dbReference type="EMBL" id="OIQ78127.1"/>
    </source>
</evidence>
<keyword evidence="4" id="KW-0067">ATP-binding</keyword>
<protein>
    <submittedName>
        <fullName evidence="9">Glutamate-ammonia-ligase adenylyltransferase</fullName>
        <ecNumber evidence="9">2.7.7.42</ecNumber>
    </submittedName>
</protein>
<dbReference type="Pfam" id="PF03710">
    <property type="entry name" value="GlnE"/>
    <property type="match status" value="1"/>
</dbReference>
<evidence type="ECO:0000256" key="5">
    <source>
        <dbReference type="ARBA" id="ARBA00022842"/>
    </source>
</evidence>
<dbReference type="Gene3D" id="3.30.460.10">
    <property type="entry name" value="Beta Polymerase, domain 2"/>
    <property type="match status" value="1"/>
</dbReference>
<dbReference type="Gene3D" id="1.20.120.330">
    <property type="entry name" value="Nucleotidyltransferases domain 2"/>
    <property type="match status" value="1"/>
</dbReference>
<gene>
    <name evidence="9" type="primary">glnE_11</name>
    <name evidence="9" type="ORF">GALL_401700</name>
</gene>
<dbReference type="GO" id="GO:0008882">
    <property type="term" value="F:[glutamate-ammonia-ligase] adenylyltransferase activity"/>
    <property type="evidence" value="ECO:0007669"/>
    <property type="project" value="UniProtKB-EC"/>
</dbReference>
<dbReference type="EMBL" id="MLJW01001463">
    <property type="protein sequence ID" value="OIQ78127.1"/>
    <property type="molecule type" value="Genomic_DNA"/>
</dbReference>
<evidence type="ECO:0000259" key="7">
    <source>
        <dbReference type="Pfam" id="PF03710"/>
    </source>
</evidence>
<dbReference type="GO" id="GO:0005524">
    <property type="term" value="F:ATP binding"/>
    <property type="evidence" value="ECO:0007669"/>
    <property type="project" value="UniProtKB-KW"/>
</dbReference>
<evidence type="ECO:0000259" key="8">
    <source>
        <dbReference type="Pfam" id="PF08335"/>
    </source>
</evidence>
<evidence type="ECO:0000256" key="4">
    <source>
        <dbReference type="ARBA" id="ARBA00022840"/>
    </source>
</evidence>
<dbReference type="GO" id="GO:0005829">
    <property type="term" value="C:cytosol"/>
    <property type="evidence" value="ECO:0007669"/>
    <property type="project" value="TreeGrafter"/>
</dbReference>
<dbReference type="GO" id="GO:0000820">
    <property type="term" value="P:regulation of glutamine family amino acid metabolic process"/>
    <property type="evidence" value="ECO:0007669"/>
    <property type="project" value="TreeGrafter"/>
</dbReference>
<dbReference type="PANTHER" id="PTHR30621">
    <property type="entry name" value="GLUTAMINE SYNTHETASE ADENYLYLTRANSFERASE"/>
    <property type="match status" value="1"/>
</dbReference>
<proteinExistence type="predicted"/>
<evidence type="ECO:0000256" key="6">
    <source>
        <dbReference type="ARBA" id="ARBA00023268"/>
    </source>
</evidence>
<evidence type="ECO:0000256" key="1">
    <source>
        <dbReference type="ARBA" id="ARBA00022679"/>
    </source>
</evidence>
<dbReference type="InterPro" id="IPR005190">
    <property type="entry name" value="GlnE_rpt_dom"/>
</dbReference>
<dbReference type="Pfam" id="PF08335">
    <property type="entry name" value="GlnD_UR_UTase"/>
    <property type="match status" value="1"/>
</dbReference>
<dbReference type="EC" id="2.7.7.42" evidence="9"/>
<dbReference type="InterPro" id="IPR013546">
    <property type="entry name" value="PII_UdlTrfase/GS_AdlTrfase"/>
</dbReference>
<dbReference type="AlphaFoldDB" id="A0A1J5QDQ9"/>
<dbReference type="InterPro" id="IPR023057">
    <property type="entry name" value="GlnE"/>
</dbReference>
<evidence type="ECO:0000256" key="2">
    <source>
        <dbReference type="ARBA" id="ARBA00022695"/>
    </source>
</evidence>
<keyword evidence="9" id="KW-0436">Ligase</keyword>
<accession>A0A1J5QDQ9</accession>
<dbReference type="CDD" id="cd05401">
    <property type="entry name" value="NT_GlnE_GlnD_like"/>
    <property type="match status" value="1"/>
</dbReference>
<feature type="domain" description="PII-uridylyltransferase/Glutamine-synthetase adenylyltransferase" evidence="8">
    <location>
        <begin position="236"/>
        <end position="369"/>
    </location>
</feature>
<dbReference type="InterPro" id="IPR043519">
    <property type="entry name" value="NT_sf"/>
</dbReference>
<sequence length="380" mass="41874">MLEEDADLAPRGIEALTLEALTVARRHQDSTRAIEAVRAVRRRELFRTAVGDLVGVLSVADVGRALTDVTAATLEAALDAATRAYEIQTGKPIPTRISIIAMGRLGGREMSYPSDADVLFVHEPLPDVLEEEATAAAHAIAGEVRRLSSLPSPEPPLVVDADLRPEGKQGPLVRTLASYSAYYAQWGELWERQALLRATPIAGDRDLGERFISLIDFYRYSTQGLDKTQIREIRRIKARVESERLPRGADKTRHLKLGPGGLSDAEWVAQLIQLRFGGREVKLRTTSTIEVLQRATALQLIPLGDAATLSDSWRLATQIRNAIMLVRGRPSDEIPRDVRDLLAVAQVLGYESGGALVDAWARQSRRARAAFERSFFDDSP</sequence>
<dbReference type="GO" id="GO:0016874">
    <property type="term" value="F:ligase activity"/>
    <property type="evidence" value="ECO:0007669"/>
    <property type="project" value="UniProtKB-KW"/>
</dbReference>
<keyword evidence="6" id="KW-0511">Multifunctional enzyme</keyword>
<keyword evidence="1 9" id="KW-0808">Transferase</keyword>
<organism evidence="9">
    <name type="scientific">mine drainage metagenome</name>
    <dbReference type="NCBI Taxonomy" id="410659"/>
    <lineage>
        <taxon>unclassified sequences</taxon>
        <taxon>metagenomes</taxon>
        <taxon>ecological metagenomes</taxon>
    </lineage>
</organism>
<name>A0A1J5QDQ9_9ZZZZ</name>